<keyword evidence="5" id="KW-0479">Metal-binding</keyword>
<evidence type="ECO:0000256" key="8">
    <source>
        <dbReference type="ARBA" id="ARBA00023242"/>
    </source>
</evidence>
<dbReference type="Gene3D" id="3.30.160.60">
    <property type="entry name" value="Classic Zinc Finger"/>
    <property type="match status" value="1"/>
</dbReference>
<dbReference type="STRING" id="2020962.A0A2N1JBJ6"/>
<dbReference type="InterPro" id="IPR036236">
    <property type="entry name" value="Znf_C2H2_sf"/>
</dbReference>
<evidence type="ECO:0000256" key="6">
    <source>
        <dbReference type="ARBA" id="ARBA00022771"/>
    </source>
</evidence>
<evidence type="ECO:0000256" key="5">
    <source>
        <dbReference type="ARBA" id="ARBA00022723"/>
    </source>
</evidence>
<feature type="domain" description="C2H2-type" evidence="11">
    <location>
        <begin position="64"/>
        <end position="86"/>
    </location>
</feature>
<dbReference type="PROSITE" id="PS00028">
    <property type="entry name" value="ZINC_FINGER_C2H2_1"/>
    <property type="match status" value="1"/>
</dbReference>
<evidence type="ECO:0000256" key="9">
    <source>
        <dbReference type="ARBA" id="ARBA00038064"/>
    </source>
</evidence>
<protein>
    <submittedName>
        <fullName evidence="12">Bud20p</fullName>
    </submittedName>
</protein>
<comment type="similarity">
    <text evidence="9">Belongs to the ZNF593/BUD20 C2H2-type zinc-finger protein family.</text>
</comment>
<evidence type="ECO:0000256" key="3">
    <source>
        <dbReference type="ARBA" id="ARBA00022490"/>
    </source>
</evidence>
<keyword evidence="3" id="KW-0963">Cytoplasm</keyword>
<sequence length="126" mass="14739">MGRIQRKKRNHHGRRDISRSTRTRARTLDYDQRHDNAINPAKRQTLEQPTELDPDKAGLGMFYCIECDRHFPNNNDRVAHVASKLHKRTAKRILTEKPYTHEEAMLGAGIGLDNDRRDIQRVELDI</sequence>
<evidence type="ECO:0000313" key="13">
    <source>
        <dbReference type="Proteomes" id="UP000232875"/>
    </source>
</evidence>
<dbReference type="AlphaFoldDB" id="A0A2N1JBJ6"/>
<dbReference type="PANTHER" id="PTHR46095:SF1">
    <property type="entry name" value="ZINC FINGER PROTEIN 593"/>
    <property type="match status" value="1"/>
</dbReference>
<keyword evidence="8" id="KW-0539">Nucleus</keyword>
<evidence type="ECO:0000256" key="10">
    <source>
        <dbReference type="SAM" id="MobiDB-lite"/>
    </source>
</evidence>
<feature type="compositionally biased region" description="Basic and acidic residues" evidence="10">
    <location>
        <begin position="26"/>
        <end position="36"/>
    </location>
</feature>
<dbReference type="Pfam" id="PF12171">
    <property type="entry name" value="zf-C2H2_jaz"/>
    <property type="match status" value="1"/>
</dbReference>
<evidence type="ECO:0000256" key="2">
    <source>
        <dbReference type="ARBA" id="ARBA00004496"/>
    </source>
</evidence>
<proteinExistence type="inferred from homology"/>
<keyword evidence="4" id="KW-0690">Ribosome biogenesis</keyword>
<dbReference type="OrthoDB" id="24683at2759"/>
<dbReference type="EMBL" id="KZ454990">
    <property type="protein sequence ID" value="PKI83915.1"/>
    <property type="molecule type" value="Genomic_DNA"/>
</dbReference>
<feature type="compositionally biased region" description="Basic residues" evidence="10">
    <location>
        <begin position="1"/>
        <end position="14"/>
    </location>
</feature>
<dbReference type="InterPro" id="IPR051879">
    <property type="entry name" value="C2H2-ZF_Maturation_Protein"/>
</dbReference>
<evidence type="ECO:0000313" key="12">
    <source>
        <dbReference type="EMBL" id="PKI83915.1"/>
    </source>
</evidence>
<comment type="subcellular location">
    <subcellularLocation>
        <location evidence="2">Cytoplasm</location>
    </subcellularLocation>
    <subcellularLocation>
        <location evidence="1">Nucleus</location>
    </subcellularLocation>
</comment>
<dbReference type="GO" id="GO:0005737">
    <property type="term" value="C:cytoplasm"/>
    <property type="evidence" value="ECO:0007669"/>
    <property type="project" value="UniProtKB-SubCell"/>
</dbReference>
<dbReference type="GO" id="GO:0008270">
    <property type="term" value="F:zinc ion binding"/>
    <property type="evidence" value="ECO:0007669"/>
    <property type="project" value="UniProtKB-KW"/>
</dbReference>
<dbReference type="SUPFAM" id="SSF57667">
    <property type="entry name" value="beta-beta-alpha zinc fingers"/>
    <property type="match status" value="1"/>
</dbReference>
<dbReference type="GO" id="GO:0005634">
    <property type="term" value="C:nucleus"/>
    <property type="evidence" value="ECO:0007669"/>
    <property type="project" value="UniProtKB-SubCell"/>
</dbReference>
<feature type="region of interest" description="Disordered" evidence="10">
    <location>
        <begin position="1"/>
        <end position="53"/>
    </location>
</feature>
<evidence type="ECO:0000259" key="11">
    <source>
        <dbReference type="PROSITE" id="PS00028"/>
    </source>
</evidence>
<keyword evidence="7" id="KW-0862">Zinc</keyword>
<organism evidence="12 13">
    <name type="scientific">Malassezia vespertilionis</name>
    <dbReference type="NCBI Taxonomy" id="2020962"/>
    <lineage>
        <taxon>Eukaryota</taxon>
        <taxon>Fungi</taxon>
        <taxon>Dikarya</taxon>
        <taxon>Basidiomycota</taxon>
        <taxon>Ustilaginomycotina</taxon>
        <taxon>Malasseziomycetes</taxon>
        <taxon>Malasseziales</taxon>
        <taxon>Malasseziaceae</taxon>
        <taxon>Malassezia</taxon>
    </lineage>
</organism>
<keyword evidence="6" id="KW-0863">Zinc-finger</keyword>
<dbReference type="InterPro" id="IPR013087">
    <property type="entry name" value="Znf_C2H2_type"/>
</dbReference>
<dbReference type="GO" id="GO:0042254">
    <property type="term" value="P:ribosome biogenesis"/>
    <property type="evidence" value="ECO:0007669"/>
    <property type="project" value="UniProtKB-KW"/>
</dbReference>
<evidence type="ECO:0000256" key="1">
    <source>
        <dbReference type="ARBA" id="ARBA00004123"/>
    </source>
</evidence>
<dbReference type="InterPro" id="IPR022755">
    <property type="entry name" value="Znf_C2H2_jaz"/>
</dbReference>
<gene>
    <name evidence="12" type="primary">BUD20</name>
    <name evidence="12" type="ORF">MVES_002270</name>
</gene>
<keyword evidence="13" id="KW-1185">Reference proteome</keyword>
<reference evidence="12 13" key="1">
    <citation type="submission" date="2017-10" db="EMBL/GenBank/DDBJ databases">
        <title>A novel species of cold-tolerant Malassezia isolated from bats.</title>
        <authorList>
            <person name="Lorch J.M."/>
            <person name="Palmer J.M."/>
            <person name="Vanderwolf K.J."/>
            <person name="Schmidt K.Z."/>
            <person name="Verant M.L."/>
            <person name="Weller T.J."/>
            <person name="Blehert D.S."/>
        </authorList>
    </citation>
    <scope>NUCLEOTIDE SEQUENCE [LARGE SCALE GENOMIC DNA]</scope>
    <source>
        <strain evidence="12 13">NWHC:44797-103</strain>
    </source>
</reference>
<evidence type="ECO:0000256" key="4">
    <source>
        <dbReference type="ARBA" id="ARBA00022517"/>
    </source>
</evidence>
<name>A0A2N1JBJ6_9BASI</name>
<evidence type="ECO:0000256" key="7">
    <source>
        <dbReference type="ARBA" id="ARBA00022833"/>
    </source>
</evidence>
<accession>A0A2N1JBJ6</accession>
<dbReference type="Proteomes" id="UP000232875">
    <property type="component" value="Unassembled WGS sequence"/>
</dbReference>
<dbReference type="PANTHER" id="PTHR46095">
    <property type="entry name" value="ZINC FINGER PROTEIN 593"/>
    <property type="match status" value="1"/>
</dbReference>